<dbReference type="Proteomes" id="UP000287033">
    <property type="component" value="Unassembled WGS sequence"/>
</dbReference>
<feature type="compositionally biased region" description="Basic and acidic residues" evidence="1">
    <location>
        <begin position="24"/>
        <end position="33"/>
    </location>
</feature>
<protein>
    <submittedName>
        <fullName evidence="2">Uncharacterized protein</fullName>
    </submittedName>
</protein>
<accession>A0A401SJJ6</accession>
<keyword evidence="3" id="KW-1185">Reference proteome</keyword>
<name>A0A401SJJ6_CHIPU</name>
<reference evidence="2 3" key="1">
    <citation type="journal article" date="2018" name="Nat. Ecol. Evol.">
        <title>Shark genomes provide insights into elasmobranch evolution and the origin of vertebrates.</title>
        <authorList>
            <person name="Hara Y"/>
            <person name="Yamaguchi K"/>
            <person name="Onimaru K"/>
            <person name="Kadota M"/>
            <person name="Koyanagi M"/>
            <person name="Keeley SD"/>
            <person name="Tatsumi K"/>
            <person name="Tanaka K"/>
            <person name="Motone F"/>
            <person name="Kageyama Y"/>
            <person name="Nozu R"/>
            <person name="Adachi N"/>
            <person name="Nishimura O"/>
            <person name="Nakagawa R"/>
            <person name="Tanegashima C"/>
            <person name="Kiyatake I"/>
            <person name="Matsumoto R"/>
            <person name="Murakumo K"/>
            <person name="Nishida K"/>
            <person name="Terakita A"/>
            <person name="Kuratani S"/>
            <person name="Sato K"/>
            <person name="Hyodo S Kuraku.S."/>
        </authorList>
    </citation>
    <scope>NUCLEOTIDE SEQUENCE [LARGE SCALE GENOMIC DNA]</scope>
</reference>
<proteinExistence type="predicted"/>
<evidence type="ECO:0000313" key="2">
    <source>
        <dbReference type="EMBL" id="GCC30599.1"/>
    </source>
</evidence>
<evidence type="ECO:0000256" key="1">
    <source>
        <dbReference type="SAM" id="MobiDB-lite"/>
    </source>
</evidence>
<feature type="compositionally biased region" description="Basic and acidic residues" evidence="1">
    <location>
        <begin position="55"/>
        <end position="68"/>
    </location>
</feature>
<gene>
    <name evidence="2" type="ORF">chiPu_0009050</name>
</gene>
<organism evidence="2 3">
    <name type="scientific">Chiloscyllium punctatum</name>
    <name type="common">Brownbanded bambooshark</name>
    <name type="synonym">Hemiscyllium punctatum</name>
    <dbReference type="NCBI Taxonomy" id="137246"/>
    <lineage>
        <taxon>Eukaryota</taxon>
        <taxon>Metazoa</taxon>
        <taxon>Chordata</taxon>
        <taxon>Craniata</taxon>
        <taxon>Vertebrata</taxon>
        <taxon>Chondrichthyes</taxon>
        <taxon>Elasmobranchii</taxon>
        <taxon>Galeomorphii</taxon>
        <taxon>Galeoidea</taxon>
        <taxon>Orectolobiformes</taxon>
        <taxon>Hemiscylliidae</taxon>
        <taxon>Chiloscyllium</taxon>
    </lineage>
</organism>
<evidence type="ECO:0000313" key="3">
    <source>
        <dbReference type="Proteomes" id="UP000287033"/>
    </source>
</evidence>
<comment type="caution">
    <text evidence="2">The sequence shown here is derived from an EMBL/GenBank/DDBJ whole genome shotgun (WGS) entry which is preliminary data.</text>
</comment>
<dbReference type="AlphaFoldDB" id="A0A401SJJ6"/>
<feature type="region of interest" description="Disordered" evidence="1">
    <location>
        <begin position="53"/>
        <end position="74"/>
    </location>
</feature>
<sequence length="74" mass="9037">MQMQHVHVRNDLKSRHLNHKGSQKSKDMDEPTGKRRMKRIKMSLDDDYFLAYSDSSHKQRERERERKRATVRLQ</sequence>
<dbReference type="EMBL" id="BEZZ01000312">
    <property type="protein sequence ID" value="GCC30599.1"/>
    <property type="molecule type" value="Genomic_DNA"/>
</dbReference>
<feature type="region of interest" description="Disordered" evidence="1">
    <location>
        <begin position="1"/>
        <end position="41"/>
    </location>
</feature>